<evidence type="ECO:0000256" key="1">
    <source>
        <dbReference type="SAM" id="MobiDB-lite"/>
    </source>
</evidence>
<organism evidence="2 3">
    <name type="scientific">Alectoria fallacina</name>
    <dbReference type="NCBI Taxonomy" id="1903189"/>
    <lineage>
        <taxon>Eukaryota</taxon>
        <taxon>Fungi</taxon>
        <taxon>Dikarya</taxon>
        <taxon>Ascomycota</taxon>
        <taxon>Pezizomycotina</taxon>
        <taxon>Lecanoromycetes</taxon>
        <taxon>OSLEUM clade</taxon>
        <taxon>Lecanoromycetidae</taxon>
        <taxon>Lecanorales</taxon>
        <taxon>Lecanorineae</taxon>
        <taxon>Parmeliaceae</taxon>
        <taxon>Alectoria</taxon>
    </lineage>
</organism>
<dbReference type="InterPro" id="IPR035994">
    <property type="entry name" value="Nucleoside_phosphorylase_sf"/>
</dbReference>
<dbReference type="OrthoDB" id="1577640at2759"/>
<dbReference type="GO" id="GO:0003824">
    <property type="term" value="F:catalytic activity"/>
    <property type="evidence" value="ECO:0007669"/>
    <property type="project" value="InterPro"/>
</dbReference>
<feature type="region of interest" description="Disordered" evidence="1">
    <location>
        <begin position="1"/>
        <end position="20"/>
    </location>
</feature>
<dbReference type="GO" id="GO:0009116">
    <property type="term" value="P:nucleoside metabolic process"/>
    <property type="evidence" value="ECO:0007669"/>
    <property type="project" value="InterPro"/>
</dbReference>
<evidence type="ECO:0008006" key="4">
    <source>
        <dbReference type="Google" id="ProtNLM"/>
    </source>
</evidence>
<gene>
    <name evidence="2" type="ORF">ALECFALPRED_004665</name>
</gene>
<reference evidence="2" key="1">
    <citation type="submission" date="2021-03" db="EMBL/GenBank/DDBJ databases">
        <authorList>
            <person name="Tagirdzhanova G."/>
        </authorList>
    </citation>
    <scope>NUCLEOTIDE SEQUENCE</scope>
</reference>
<dbReference type="PANTHER" id="PTHR46082:SF11">
    <property type="entry name" value="AAA+ ATPASE DOMAIN-CONTAINING PROTEIN-RELATED"/>
    <property type="match status" value="1"/>
</dbReference>
<dbReference type="PANTHER" id="PTHR46082">
    <property type="entry name" value="ATP/GTP-BINDING PROTEIN-RELATED"/>
    <property type="match status" value="1"/>
</dbReference>
<proteinExistence type="predicted"/>
<dbReference type="AlphaFoldDB" id="A0A8H3ETB0"/>
<name>A0A8H3ETB0_9LECA</name>
<dbReference type="Proteomes" id="UP000664203">
    <property type="component" value="Unassembled WGS sequence"/>
</dbReference>
<accession>A0A8H3ETB0</accession>
<comment type="caution">
    <text evidence="2">The sequence shown here is derived from an EMBL/GenBank/DDBJ whole genome shotgun (WGS) entry which is preliminary data.</text>
</comment>
<evidence type="ECO:0000313" key="2">
    <source>
        <dbReference type="EMBL" id="CAF9908526.1"/>
    </source>
</evidence>
<dbReference type="EMBL" id="CAJPDR010000029">
    <property type="protein sequence ID" value="CAF9908526.1"/>
    <property type="molecule type" value="Genomic_DNA"/>
</dbReference>
<dbReference type="InterPro" id="IPR053137">
    <property type="entry name" value="NLR-like"/>
</dbReference>
<keyword evidence="3" id="KW-1185">Reference proteome</keyword>
<protein>
    <recommendedName>
        <fullName evidence="4">Nucleoside phosphorylase domain-containing protein</fullName>
    </recommendedName>
</protein>
<sequence>MPKIFPGKDNLDSPHTTGTLTRAAGDYSRQEFPSELEEPYYRTLNRPVKTFFKTVGGSSVDDKATLDLALQAHNSARSSASEGKLRKVLKALETALLKDKNSLSDGLTYSLCILAFVSNIDAKILVWRTQRKCEDSKLVDTKIKERESALEALFSPIKPSQKRDCLLLIQGAAGVEVDWETSPGASQKDSFNRSIKSSLSMDGSVSLNSSEPEWSHVDATCIEPGRDSHLKTVQGTMGSPEPPYQGRGLEFNPVFTDRAESEHLAHTGASAPLQMNTYDNTENPQRLAGDFSSVAPSRADNFGQSQHETRFHKTRRATRSTGFMDLSEDTPEDAFQDEDFQLAGERTNHEGSNIMVPGQERRDLFVGHAQQQKADVISLVRPDISAVNGAASHPYSPSRRALKVMEHRDYTVGWICALPEELAAAAAMLDEGYDSLPQGSHDINNYRLGQIGGHNVVITCLPSIETGIISAATVASYLLSTFPLIRFVLMIGIGGGVPSATKDI</sequence>
<evidence type="ECO:0000313" key="3">
    <source>
        <dbReference type="Proteomes" id="UP000664203"/>
    </source>
</evidence>
<dbReference type="SUPFAM" id="SSF53167">
    <property type="entry name" value="Purine and uridine phosphorylases"/>
    <property type="match status" value="1"/>
</dbReference>
<dbReference type="Gene3D" id="3.40.50.1580">
    <property type="entry name" value="Nucleoside phosphorylase domain"/>
    <property type="match status" value="1"/>
</dbReference>